<protein>
    <submittedName>
        <fullName evidence="2">Uncharacterized protein</fullName>
    </submittedName>
</protein>
<proteinExistence type="predicted"/>
<keyword evidence="3" id="KW-1185">Reference proteome</keyword>
<reference evidence="2 3" key="1">
    <citation type="submission" date="2021-10" db="EMBL/GenBank/DDBJ databases">
        <title>Streptomyces gossypii sp. nov., isolated from soil collected from cotton field.</title>
        <authorList>
            <person name="Ge X."/>
            <person name="Chen X."/>
            <person name="Liu W."/>
        </authorList>
    </citation>
    <scope>NUCLEOTIDE SEQUENCE [LARGE SCALE GENOMIC DNA]</scope>
    <source>
        <strain evidence="2 3">N2-109</strain>
    </source>
</reference>
<accession>A0ABT2JRZ0</accession>
<gene>
    <name evidence="2" type="ORF">LHJ74_12165</name>
</gene>
<dbReference type="RefSeq" id="WP_260217979.1">
    <property type="nucleotide sequence ID" value="NZ_JAJAGO010000005.1"/>
</dbReference>
<keyword evidence="1" id="KW-1133">Transmembrane helix</keyword>
<name>A0ABT2JRZ0_9ACTN</name>
<sequence length="48" mass="5166">MAERSASLGWSEQPTTPKEHTMADLAFVAVTVAVFALMAFVARGVEKL</sequence>
<organism evidence="2 3">
    <name type="scientific">Streptomyces gossypii</name>
    <dbReference type="NCBI Taxonomy" id="2883101"/>
    <lineage>
        <taxon>Bacteria</taxon>
        <taxon>Bacillati</taxon>
        <taxon>Actinomycetota</taxon>
        <taxon>Actinomycetes</taxon>
        <taxon>Kitasatosporales</taxon>
        <taxon>Streptomycetaceae</taxon>
        <taxon>Streptomyces</taxon>
    </lineage>
</organism>
<keyword evidence="1" id="KW-0812">Transmembrane</keyword>
<keyword evidence="1" id="KW-0472">Membrane</keyword>
<evidence type="ECO:0000256" key="1">
    <source>
        <dbReference type="SAM" id="Phobius"/>
    </source>
</evidence>
<evidence type="ECO:0000313" key="2">
    <source>
        <dbReference type="EMBL" id="MCT2590654.1"/>
    </source>
</evidence>
<evidence type="ECO:0000313" key="3">
    <source>
        <dbReference type="Proteomes" id="UP001156389"/>
    </source>
</evidence>
<dbReference type="Proteomes" id="UP001156389">
    <property type="component" value="Unassembled WGS sequence"/>
</dbReference>
<feature type="transmembrane region" description="Helical" evidence="1">
    <location>
        <begin position="25"/>
        <end position="45"/>
    </location>
</feature>
<comment type="caution">
    <text evidence="2">The sequence shown here is derived from an EMBL/GenBank/DDBJ whole genome shotgun (WGS) entry which is preliminary data.</text>
</comment>
<dbReference type="EMBL" id="JAJAGO010000005">
    <property type="protein sequence ID" value="MCT2590654.1"/>
    <property type="molecule type" value="Genomic_DNA"/>
</dbReference>